<dbReference type="InterPro" id="IPR013087">
    <property type="entry name" value="Znf_C2H2_type"/>
</dbReference>
<name>A0AAD4R2U4_9BILA</name>
<dbReference type="Proteomes" id="UP001201812">
    <property type="component" value="Unassembled WGS sequence"/>
</dbReference>
<dbReference type="AlphaFoldDB" id="A0AAD4R2U4"/>
<dbReference type="PANTHER" id="PTHR21190:SF1">
    <property type="entry name" value="GH10077P"/>
    <property type="match status" value="1"/>
</dbReference>
<protein>
    <recommendedName>
        <fullName evidence="1">C2H2-type domain-containing protein</fullName>
    </recommendedName>
</protein>
<feature type="domain" description="C2H2-type" evidence="1">
    <location>
        <begin position="44"/>
        <end position="65"/>
    </location>
</feature>
<sequence>MDTDNNQAATAAAVQAALLAATSGSFSQANFSVNSPNKSLDSYCDICDKQLCNRYFLKTHKQKKHGIFEDGSTAGSTGSPVKTFIKRQKGQKVAKLVHLYEVPASLLDTSRVQRAHHCAPEGREGERMAQ</sequence>
<evidence type="ECO:0000313" key="2">
    <source>
        <dbReference type="EMBL" id="KAI1706147.1"/>
    </source>
</evidence>
<comment type="caution">
    <text evidence="2">The sequence shown here is derived from an EMBL/GenBank/DDBJ whole genome shotgun (WGS) entry which is preliminary data.</text>
</comment>
<dbReference type="PROSITE" id="PS00028">
    <property type="entry name" value="ZINC_FINGER_C2H2_1"/>
    <property type="match status" value="1"/>
</dbReference>
<evidence type="ECO:0000313" key="3">
    <source>
        <dbReference type="Proteomes" id="UP001201812"/>
    </source>
</evidence>
<evidence type="ECO:0000259" key="1">
    <source>
        <dbReference type="PROSITE" id="PS00028"/>
    </source>
</evidence>
<proteinExistence type="predicted"/>
<accession>A0AAD4R2U4</accession>
<organism evidence="2 3">
    <name type="scientific">Ditylenchus destructor</name>
    <dbReference type="NCBI Taxonomy" id="166010"/>
    <lineage>
        <taxon>Eukaryota</taxon>
        <taxon>Metazoa</taxon>
        <taxon>Ecdysozoa</taxon>
        <taxon>Nematoda</taxon>
        <taxon>Chromadorea</taxon>
        <taxon>Rhabditida</taxon>
        <taxon>Tylenchina</taxon>
        <taxon>Tylenchomorpha</taxon>
        <taxon>Sphaerularioidea</taxon>
        <taxon>Anguinidae</taxon>
        <taxon>Anguininae</taxon>
        <taxon>Ditylenchus</taxon>
    </lineage>
</organism>
<dbReference type="PANTHER" id="PTHR21190">
    <property type="entry name" value="GH10077P"/>
    <property type="match status" value="1"/>
</dbReference>
<dbReference type="EMBL" id="JAKKPZ010000050">
    <property type="protein sequence ID" value="KAI1706147.1"/>
    <property type="molecule type" value="Genomic_DNA"/>
</dbReference>
<keyword evidence="3" id="KW-1185">Reference proteome</keyword>
<reference evidence="2" key="1">
    <citation type="submission" date="2022-01" db="EMBL/GenBank/DDBJ databases">
        <title>Genome Sequence Resource for Two Populations of Ditylenchus destructor, the Migratory Endoparasitic Phytonematode.</title>
        <authorList>
            <person name="Zhang H."/>
            <person name="Lin R."/>
            <person name="Xie B."/>
        </authorList>
    </citation>
    <scope>NUCLEOTIDE SEQUENCE</scope>
    <source>
        <strain evidence="2">BazhouSP</strain>
    </source>
</reference>
<gene>
    <name evidence="2" type="ORF">DdX_13188</name>
</gene>